<dbReference type="RefSeq" id="WP_380828411.1">
    <property type="nucleotide sequence ID" value="NZ_JBHTCG010000013.1"/>
</dbReference>
<dbReference type="SUPFAM" id="SSF109854">
    <property type="entry name" value="DinB/YfiT-like putative metalloenzymes"/>
    <property type="match status" value="1"/>
</dbReference>
<dbReference type="Pfam" id="PF07398">
    <property type="entry name" value="MDMPI_C"/>
    <property type="match status" value="1"/>
</dbReference>
<dbReference type="NCBIfam" id="TIGR03083">
    <property type="entry name" value="maleylpyruvate isomerase family mycothiol-dependent enzyme"/>
    <property type="match status" value="1"/>
</dbReference>
<dbReference type="PANTHER" id="PTHR40758:SF1">
    <property type="entry name" value="CONSERVED PROTEIN"/>
    <property type="match status" value="1"/>
</dbReference>
<dbReference type="EMBL" id="JBHTCG010000013">
    <property type="protein sequence ID" value="MFC7384596.1"/>
    <property type="molecule type" value="Genomic_DNA"/>
</dbReference>
<reference evidence="4" key="1">
    <citation type="journal article" date="2019" name="Int. J. Syst. Evol. Microbiol.">
        <title>The Global Catalogue of Microorganisms (GCM) 10K type strain sequencing project: providing services to taxonomists for standard genome sequencing and annotation.</title>
        <authorList>
            <consortium name="The Broad Institute Genomics Platform"/>
            <consortium name="The Broad Institute Genome Sequencing Center for Infectious Disease"/>
            <person name="Wu L."/>
            <person name="Ma J."/>
        </authorList>
    </citation>
    <scope>NUCLEOTIDE SEQUENCE [LARGE SCALE GENOMIC DNA]</scope>
    <source>
        <strain evidence="4">CECT 7649</strain>
    </source>
</reference>
<organism evidence="3 4">
    <name type="scientific">Sphaerisporangium rhizosphaerae</name>
    <dbReference type="NCBI Taxonomy" id="2269375"/>
    <lineage>
        <taxon>Bacteria</taxon>
        <taxon>Bacillati</taxon>
        <taxon>Actinomycetota</taxon>
        <taxon>Actinomycetes</taxon>
        <taxon>Streptosporangiales</taxon>
        <taxon>Streptosporangiaceae</taxon>
        <taxon>Sphaerisporangium</taxon>
    </lineage>
</organism>
<evidence type="ECO:0000313" key="3">
    <source>
        <dbReference type="EMBL" id="MFC7384596.1"/>
    </source>
</evidence>
<feature type="domain" description="MDMPI C-terminal" evidence="1">
    <location>
        <begin position="151"/>
        <end position="251"/>
    </location>
</feature>
<evidence type="ECO:0000259" key="2">
    <source>
        <dbReference type="Pfam" id="PF11716"/>
    </source>
</evidence>
<keyword evidence="4" id="KW-1185">Reference proteome</keyword>
<dbReference type="InterPro" id="IPR024344">
    <property type="entry name" value="MDMPI_metal-binding"/>
</dbReference>
<dbReference type="InterPro" id="IPR034660">
    <property type="entry name" value="DinB/YfiT-like"/>
</dbReference>
<proteinExistence type="predicted"/>
<dbReference type="Pfam" id="PF11716">
    <property type="entry name" value="MDMPI_N"/>
    <property type="match status" value="1"/>
</dbReference>
<keyword evidence="3" id="KW-0413">Isomerase</keyword>
<evidence type="ECO:0000313" key="4">
    <source>
        <dbReference type="Proteomes" id="UP001596496"/>
    </source>
</evidence>
<accession>A0ABW2P4L1</accession>
<dbReference type="InterPro" id="IPR017517">
    <property type="entry name" value="Maleyloyr_isom"/>
</dbReference>
<sequence>MTVGDGWSHERYCSAVEAEVARLAEVVEGAVLAVEVPTCPGWTVGKLVRHVGIIHRWAEHIVRERTRTPVTSREVPVKLPEDDAEYSSWLAEGGETLVTTLRAAGGEVPVWSWGGETNSVFWARRMLHESTVHRADAEITLGREPDIAVPVAVDGAEELLDNLRVAPWLAEGLAEPAGSGERLHFHATDAGEAGEWTVTLVPGGFTWERGHGKGDVAVRGTAGDLLLLLYGRRDPAEHRYEIFGDRPLLDRWLTKTAF</sequence>
<evidence type="ECO:0000259" key="1">
    <source>
        <dbReference type="Pfam" id="PF07398"/>
    </source>
</evidence>
<protein>
    <submittedName>
        <fullName evidence="3">Maleylpyruvate isomerase family mycothiol-dependent enzyme</fullName>
    </submittedName>
</protein>
<dbReference type="GO" id="GO:0016853">
    <property type="term" value="F:isomerase activity"/>
    <property type="evidence" value="ECO:0007669"/>
    <property type="project" value="UniProtKB-KW"/>
</dbReference>
<dbReference type="PANTHER" id="PTHR40758">
    <property type="entry name" value="CONSERVED PROTEIN"/>
    <property type="match status" value="1"/>
</dbReference>
<feature type="domain" description="Mycothiol-dependent maleylpyruvate isomerase metal-binding" evidence="2">
    <location>
        <begin position="15"/>
        <end position="137"/>
    </location>
</feature>
<name>A0ABW2P4L1_9ACTN</name>
<dbReference type="Proteomes" id="UP001596496">
    <property type="component" value="Unassembled WGS sequence"/>
</dbReference>
<dbReference type="InterPro" id="IPR010872">
    <property type="entry name" value="MDMPI_C-term_domain"/>
</dbReference>
<gene>
    <name evidence="3" type="ORF">ACFQSB_20455</name>
</gene>
<comment type="caution">
    <text evidence="3">The sequence shown here is derived from an EMBL/GenBank/DDBJ whole genome shotgun (WGS) entry which is preliminary data.</text>
</comment>